<sequence>MSDQVIAPTPEAPPARDLLAEKIVAALAGRPLVLVGMMGSGKTSIGKRLAQRLNLVFVDSDHEIEAAHRLTISEIFASHGEPYFRDGERRVLARLIGEGERVIATGGGAFIDPRTRELIRERAVSIWLQAEFGVLMRRVRKRPTRPLLQNDDPEGVMRRLIDQRYPVYAEADIAAQSRDAPHEIIVEEIMQALDAHLARQGEFSADMNTLVLPPAAARVPVALGDRSYDILIGPDLIATAGARIAQLAPGASVFIVTDAHVGALWLAPLEASLDAAGVRHSRLILTPGESTKDFAHFQQLCEAALDARMERGDLLVALGGGVMGDLTGFAAASLRRGMNFVQIPTTVLSQVDSSVGGKTGINSAHGKNLIGAFHQPSLVLADTGSLATLPPREFAAGYAEVVKYGLIDRPDFFAWLERHWPAVFARGPELEHAIAVSCEAKAAVVARDETEQGDRALLNLGHTFGHALEKIVGYDSTRLVHGEGVAVGMACAFRFSAREGFCPPEAAERVEAHLRAVGLPTRIPQALSSEPCDVDEILNAMAQDKKVKRGALTFILARDIGQSFIAKNVDVAKVRVFLDDELRNGD</sequence>
<evidence type="ECO:0000256" key="12">
    <source>
        <dbReference type="ARBA" id="ARBA00022777"/>
    </source>
</evidence>
<feature type="binding site" evidence="20">
    <location>
        <position position="43"/>
    </location>
    <ligand>
        <name>Mg(2+)</name>
        <dbReference type="ChEBI" id="CHEBI:18420"/>
    </ligand>
</feature>
<keyword evidence="12 20" id="KW-0418">Kinase</keyword>
<dbReference type="GO" id="GO:0009073">
    <property type="term" value="P:aromatic amino acid family biosynthetic process"/>
    <property type="evidence" value="ECO:0007669"/>
    <property type="project" value="UniProtKB-KW"/>
</dbReference>
<comment type="similarity">
    <text evidence="20">Belongs to the shikimate kinase family.</text>
</comment>
<evidence type="ECO:0000259" key="23">
    <source>
        <dbReference type="Pfam" id="PF24621"/>
    </source>
</evidence>
<feature type="binding site" evidence="20">
    <location>
        <position position="61"/>
    </location>
    <ligand>
        <name>substrate</name>
    </ligand>
</feature>
<evidence type="ECO:0000259" key="22">
    <source>
        <dbReference type="Pfam" id="PF01761"/>
    </source>
</evidence>
<evidence type="ECO:0000256" key="19">
    <source>
        <dbReference type="ARBA" id="ARBA00048567"/>
    </source>
</evidence>
<organism evidence="24 25">
    <name type="scientific">Rhodoblastus acidophilus</name>
    <name type="common">Rhodopseudomonas acidophila</name>
    <dbReference type="NCBI Taxonomy" id="1074"/>
    <lineage>
        <taxon>Bacteria</taxon>
        <taxon>Pseudomonadati</taxon>
        <taxon>Pseudomonadota</taxon>
        <taxon>Alphaproteobacteria</taxon>
        <taxon>Hyphomicrobiales</taxon>
        <taxon>Rhodoblastaceae</taxon>
        <taxon>Rhodoblastus</taxon>
    </lineage>
</organism>
<feature type="binding site" evidence="20">
    <location>
        <begin position="39"/>
        <end position="44"/>
    </location>
    <ligand>
        <name>ATP</name>
        <dbReference type="ChEBI" id="CHEBI:30616"/>
    </ligand>
</feature>
<comment type="pathway">
    <text evidence="5 21">Metabolic intermediate biosynthesis; chorismate biosynthesis; chorismate from D-erythrose 4-phosphate and phosphoenolpyruvate: step 2/7.</text>
</comment>
<dbReference type="Gene3D" id="3.40.50.300">
    <property type="entry name" value="P-loop containing nucleotide triphosphate hydrolases"/>
    <property type="match status" value="1"/>
</dbReference>
<dbReference type="NCBIfam" id="NF010552">
    <property type="entry name" value="PRK13946.1"/>
    <property type="match status" value="1"/>
</dbReference>
<dbReference type="Gene3D" id="3.40.50.1970">
    <property type="match status" value="1"/>
</dbReference>
<keyword evidence="16 21" id="KW-0057">Aromatic amino acid biosynthesis</keyword>
<comment type="function">
    <text evidence="20">Catalyzes the specific phosphorylation of the 3-hydroxyl group of shikimic acid using ATP as a cosubstrate.</text>
</comment>
<dbReference type="InterPro" id="IPR030960">
    <property type="entry name" value="DHQS/DOIS_N"/>
</dbReference>
<dbReference type="GO" id="GO:0000287">
    <property type="term" value="F:magnesium ion binding"/>
    <property type="evidence" value="ECO:0007669"/>
    <property type="project" value="UniProtKB-UniRule"/>
</dbReference>
<feature type="binding site" evidence="21">
    <location>
        <position position="367"/>
    </location>
    <ligand>
        <name>NAD(+)</name>
        <dbReference type="ChEBI" id="CHEBI:57540"/>
    </ligand>
</feature>
<keyword evidence="18" id="KW-0511">Multifunctional enzyme</keyword>
<feature type="domain" description="3-dehydroquinate synthase C-terminal" evidence="23">
    <location>
        <begin position="397"/>
        <end position="547"/>
    </location>
</feature>
<dbReference type="EC" id="4.2.3.4" evidence="21"/>
<dbReference type="InterPro" id="IPR056179">
    <property type="entry name" value="DHQS_C"/>
</dbReference>
<keyword evidence="13 21" id="KW-0862">Zinc</keyword>
<evidence type="ECO:0000256" key="4">
    <source>
        <dbReference type="ARBA" id="ARBA00003485"/>
    </source>
</evidence>
<evidence type="ECO:0000256" key="18">
    <source>
        <dbReference type="ARBA" id="ARBA00023268"/>
    </source>
</evidence>
<keyword evidence="17 21" id="KW-0456">Lyase</keyword>
<evidence type="ECO:0000256" key="10">
    <source>
        <dbReference type="ARBA" id="ARBA00022723"/>
    </source>
</evidence>
<dbReference type="InterPro" id="IPR031322">
    <property type="entry name" value="Shikimate/glucono_kinase"/>
</dbReference>
<dbReference type="Gene3D" id="1.20.1090.10">
    <property type="entry name" value="Dehydroquinate synthase-like - alpha domain"/>
    <property type="match status" value="1"/>
</dbReference>
<dbReference type="Pfam" id="PF01202">
    <property type="entry name" value="SKI"/>
    <property type="match status" value="1"/>
</dbReference>
<evidence type="ECO:0000256" key="6">
    <source>
        <dbReference type="ARBA" id="ARBA00004842"/>
    </source>
</evidence>
<dbReference type="PROSITE" id="PS01128">
    <property type="entry name" value="SHIKIMATE_KINASE"/>
    <property type="match status" value="1"/>
</dbReference>
<feature type="domain" description="3-dehydroquinate synthase N-terminal" evidence="22">
    <location>
        <begin position="284"/>
        <end position="395"/>
    </location>
</feature>
<evidence type="ECO:0000256" key="5">
    <source>
        <dbReference type="ARBA" id="ARBA00004661"/>
    </source>
</evidence>
<dbReference type="EMBL" id="WNKS01000004">
    <property type="protein sequence ID" value="MTV30657.1"/>
    <property type="molecule type" value="Genomic_DNA"/>
</dbReference>
<feature type="binding site" evidence="21">
    <location>
        <position position="481"/>
    </location>
    <ligand>
        <name>Zn(2+)</name>
        <dbReference type="ChEBI" id="CHEBI:29105"/>
    </ligand>
</feature>
<dbReference type="EC" id="2.7.1.71" evidence="20"/>
<evidence type="ECO:0000256" key="14">
    <source>
        <dbReference type="ARBA" id="ARBA00022840"/>
    </source>
</evidence>
<comment type="similarity">
    <text evidence="21">Belongs to the sugar phosphate cyclases superfamily. Dehydroquinate synthase family.</text>
</comment>
<feature type="binding site" evidence="21">
    <location>
        <position position="462"/>
    </location>
    <ligand>
        <name>Zn(2+)</name>
        <dbReference type="ChEBI" id="CHEBI:29105"/>
    </ligand>
</feature>
<comment type="cofactor">
    <cofactor evidence="2 21">
        <name>NAD(+)</name>
        <dbReference type="ChEBI" id="CHEBI:57540"/>
    </cofactor>
</comment>
<dbReference type="HAMAP" id="MF_00110">
    <property type="entry name" value="DHQ_synthase"/>
    <property type="match status" value="1"/>
</dbReference>
<comment type="subcellular location">
    <subcellularLocation>
        <location evidence="21">Cytoplasm</location>
    </subcellularLocation>
</comment>
<evidence type="ECO:0000256" key="8">
    <source>
        <dbReference type="ARBA" id="ARBA00022605"/>
    </source>
</evidence>
<evidence type="ECO:0000313" key="25">
    <source>
        <dbReference type="Proteomes" id="UP000439113"/>
    </source>
</evidence>
<name>A0A6N8DJV7_RHOAC</name>
<reference evidence="24 25" key="1">
    <citation type="submission" date="2019-11" db="EMBL/GenBank/DDBJ databases">
        <title>Whole-genome sequence of a Rhodoblastus acidophilus DSM 142.</title>
        <authorList>
            <person name="Kyndt J.A."/>
            <person name="Meyer T.E."/>
        </authorList>
    </citation>
    <scope>NUCLEOTIDE SEQUENCE [LARGE SCALE GENOMIC DNA]</scope>
    <source>
        <strain evidence="24 25">DSM 142</strain>
    </source>
</reference>
<dbReference type="GO" id="GO:0005737">
    <property type="term" value="C:cytoplasm"/>
    <property type="evidence" value="ECO:0007669"/>
    <property type="project" value="UniProtKB-SubCell"/>
</dbReference>
<keyword evidence="9 20" id="KW-0808">Transferase</keyword>
<proteinExistence type="inferred from homology"/>
<dbReference type="InterPro" id="IPR000623">
    <property type="entry name" value="Shikimate_kinase/TSH1"/>
</dbReference>
<evidence type="ECO:0000256" key="9">
    <source>
        <dbReference type="ARBA" id="ARBA00022679"/>
    </source>
</evidence>
<comment type="cofactor">
    <cofactor evidence="21">
        <name>Co(2+)</name>
        <dbReference type="ChEBI" id="CHEBI:48828"/>
    </cofactor>
    <cofactor evidence="21">
        <name>Zn(2+)</name>
        <dbReference type="ChEBI" id="CHEBI:29105"/>
    </cofactor>
    <text evidence="21">Binds 1 divalent metal cation per subunit. Can use either Co(2+) or Zn(2+).</text>
</comment>
<dbReference type="InterPro" id="IPR050071">
    <property type="entry name" value="Dehydroquinate_synthase"/>
</dbReference>
<keyword evidence="11 21" id="KW-0547">Nucleotide-binding</keyword>
<feature type="binding site" evidence="21">
    <location>
        <position position="358"/>
    </location>
    <ligand>
        <name>NAD(+)</name>
        <dbReference type="ChEBI" id="CHEBI:57540"/>
    </ligand>
</feature>
<keyword evidence="8 21" id="KW-0028">Amino-acid biosynthesis</keyword>
<keyword evidence="21" id="KW-0170">Cobalt</keyword>
<evidence type="ECO:0000256" key="2">
    <source>
        <dbReference type="ARBA" id="ARBA00001911"/>
    </source>
</evidence>
<dbReference type="GO" id="GO:0009423">
    <property type="term" value="P:chorismate biosynthetic process"/>
    <property type="evidence" value="ECO:0007669"/>
    <property type="project" value="UniProtKB-UniRule"/>
</dbReference>
<dbReference type="AlphaFoldDB" id="A0A6N8DJV7"/>
<dbReference type="PRINTS" id="PR01100">
    <property type="entry name" value="SHIKIMTKNASE"/>
</dbReference>
<comment type="subunit">
    <text evidence="20">Monomer.</text>
</comment>
<dbReference type="CDD" id="cd08195">
    <property type="entry name" value="DHQS"/>
    <property type="match status" value="1"/>
</dbReference>
<feature type="binding site" evidence="21">
    <location>
        <begin position="321"/>
        <end position="325"/>
    </location>
    <ligand>
        <name>NAD(+)</name>
        <dbReference type="ChEBI" id="CHEBI:57540"/>
    </ligand>
</feature>
<comment type="catalytic activity">
    <reaction evidence="19 20">
        <text>shikimate + ATP = 3-phosphoshikimate + ADP + H(+)</text>
        <dbReference type="Rhea" id="RHEA:13121"/>
        <dbReference type="ChEBI" id="CHEBI:15378"/>
        <dbReference type="ChEBI" id="CHEBI:30616"/>
        <dbReference type="ChEBI" id="CHEBI:36208"/>
        <dbReference type="ChEBI" id="CHEBI:145989"/>
        <dbReference type="ChEBI" id="CHEBI:456216"/>
        <dbReference type="EC" id="2.7.1.71"/>
    </reaction>
</comment>
<evidence type="ECO:0000256" key="15">
    <source>
        <dbReference type="ARBA" id="ARBA00023027"/>
    </source>
</evidence>
<feature type="binding site" evidence="21">
    <location>
        <position position="400"/>
    </location>
    <ligand>
        <name>Zn(2+)</name>
        <dbReference type="ChEBI" id="CHEBI:29105"/>
    </ligand>
</feature>
<dbReference type="OrthoDB" id="9806583at2"/>
<keyword evidence="7 21" id="KW-0963">Cytoplasm</keyword>
<feature type="binding site" evidence="20">
    <location>
        <position position="164"/>
    </location>
    <ligand>
        <name>substrate</name>
    </ligand>
</feature>
<evidence type="ECO:0000256" key="21">
    <source>
        <dbReference type="HAMAP-Rule" id="MF_00110"/>
    </source>
</evidence>
<keyword evidence="14 20" id="KW-0067">ATP-binding</keyword>
<dbReference type="GO" id="GO:0005524">
    <property type="term" value="F:ATP binding"/>
    <property type="evidence" value="ECO:0007669"/>
    <property type="project" value="UniProtKB-UniRule"/>
</dbReference>
<dbReference type="RefSeq" id="WP_155445347.1">
    <property type="nucleotide sequence ID" value="NZ_JAOQNR010000005.1"/>
</dbReference>
<comment type="caution">
    <text evidence="21">Lacks conserved residue(s) required for the propagation of feature annotation.</text>
</comment>
<comment type="catalytic activity">
    <reaction evidence="1 21">
        <text>7-phospho-2-dehydro-3-deoxy-D-arabino-heptonate = 3-dehydroquinate + phosphate</text>
        <dbReference type="Rhea" id="RHEA:21968"/>
        <dbReference type="ChEBI" id="CHEBI:32364"/>
        <dbReference type="ChEBI" id="CHEBI:43474"/>
        <dbReference type="ChEBI" id="CHEBI:58394"/>
        <dbReference type="EC" id="4.2.3.4"/>
    </reaction>
</comment>
<feature type="binding site" evidence="20">
    <location>
        <position position="145"/>
    </location>
    <ligand>
        <name>ATP</name>
        <dbReference type="ChEBI" id="CHEBI:30616"/>
    </ligand>
</feature>
<accession>A0A6N8DJV7</accession>
<dbReference type="SUPFAM" id="SSF52540">
    <property type="entry name" value="P-loop containing nucleoside triphosphate hydrolases"/>
    <property type="match status" value="1"/>
</dbReference>
<dbReference type="GO" id="GO:0004765">
    <property type="term" value="F:shikimate kinase activity"/>
    <property type="evidence" value="ECO:0007669"/>
    <property type="project" value="UniProtKB-UniRule"/>
</dbReference>
<dbReference type="CDD" id="cd00464">
    <property type="entry name" value="SK"/>
    <property type="match status" value="1"/>
</dbReference>
<dbReference type="InterPro" id="IPR023000">
    <property type="entry name" value="Shikimate_kinase_CS"/>
</dbReference>
<feature type="binding site" evidence="21">
    <location>
        <begin position="345"/>
        <end position="346"/>
    </location>
    <ligand>
        <name>NAD(+)</name>
        <dbReference type="ChEBI" id="CHEBI:57540"/>
    </ligand>
</feature>
<evidence type="ECO:0000256" key="11">
    <source>
        <dbReference type="ARBA" id="ARBA00022741"/>
    </source>
</evidence>
<dbReference type="GO" id="GO:0003856">
    <property type="term" value="F:3-dehydroquinate synthase activity"/>
    <property type="evidence" value="ECO:0007669"/>
    <property type="project" value="UniProtKB-UniRule"/>
</dbReference>
<dbReference type="PANTHER" id="PTHR43622">
    <property type="entry name" value="3-DEHYDROQUINATE SYNTHASE"/>
    <property type="match status" value="1"/>
</dbReference>
<comment type="pathway">
    <text evidence="6 20">Metabolic intermediate biosynthesis; chorismate biosynthesis; chorismate from D-erythrose 4-phosphate and phosphoenolpyruvate: step 5/7.</text>
</comment>
<evidence type="ECO:0000256" key="16">
    <source>
        <dbReference type="ARBA" id="ARBA00023141"/>
    </source>
</evidence>
<dbReference type="InterPro" id="IPR027417">
    <property type="entry name" value="P-loop_NTPase"/>
</dbReference>
<dbReference type="FunFam" id="3.40.50.1970:FF:000007">
    <property type="entry name" value="Pentafunctional AROM polypeptide"/>
    <property type="match status" value="1"/>
</dbReference>
<comment type="cofactor">
    <cofactor evidence="3">
        <name>Zn(2+)</name>
        <dbReference type="ChEBI" id="CHEBI:29105"/>
    </cofactor>
</comment>
<dbReference type="PANTHER" id="PTHR43622:SF7">
    <property type="entry name" value="3-DEHYDROQUINATE SYNTHASE, CHLOROPLASTIC"/>
    <property type="match status" value="1"/>
</dbReference>
<dbReference type="SUPFAM" id="SSF56796">
    <property type="entry name" value="Dehydroquinate synthase-like"/>
    <property type="match status" value="1"/>
</dbReference>
<evidence type="ECO:0000256" key="17">
    <source>
        <dbReference type="ARBA" id="ARBA00023239"/>
    </source>
</evidence>
<comment type="cofactor">
    <cofactor evidence="20">
        <name>Mg(2+)</name>
        <dbReference type="ChEBI" id="CHEBI:18420"/>
    </cofactor>
    <text evidence="20">Binds 1 Mg(2+) ion per subunit.</text>
</comment>
<keyword evidence="10 21" id="KW-0479">Metal-binding</keyword>
<dbReference type="Pfam" id="PF01761">
    <property type="entry name" value="DHQ_synthase"/>
    <property type="match status" value="1"/>
</dbReference>
<dbReference type="InterPro" id="IPR016037">
    <property type="entry name" value="DHQ_synth_AroB"/>
</dbReference>
<dbReference type="GO" id="GO:0008652">
    <property type="term" value="P:amino acid biosynthetic process"/>
    <property type="evidence" value="ECO:0007669"/>
    <property type="project" value="UniProtKB-KW"/>
</dbReference>
<feature type="binding site" evidence="20">
    <location>
        <position position="107"/>
    </location>
    <ligand>
        <name>substrate</name>
    </ligand>
</feature>
<evidence type="ECO:0000256" key="13">
    <source>
        <dbReference type="ARBA" id="ARBA00022833"/>
    </source>
</evidence>
<evidence type="ECO:0000256" key="3">
    <source>
        <dbReference type="ARBA" id="ARBA00001947"/>
    </source>
</evidence>
<keyword evidence="20" id="KW-0460">Magnesium</keyword>
<dbReference type="UniPathway" id="UPA00053">
    <property type="reaction ID" value="UER00085"/>
</dbReference>
<evidence type="ECO:0000256" key="7">
    <source>
        <dbReference type="ARBA" id="ARBA00022490"/>
    </source>
</evidence>
<dbReference type="Proteomes" id="UP000439113">
    <property type="component" value="Unassembled WGS sequence"/>
</dbReference>
<keyword evidence="15 21" id="KW-0520">NAD</keyword>
<evidence type="ECO:0000256" key="1">
    <source>
        <dbReference type="ARBA" id="ARBA00001393"/>
    </source>
</evidence>
<evidence type="ECO:0000256" key="20">
    <source>
        <dbReference type="HAMAP-Rule" id="MF_00109"/>
    </source>
</evidence>
<gene>
    <name evidence="20" type="primary">aroK</name>
    <name evidence="21" type="synonym">aroB</name>
    <name evidence="24" type="ORF">GJ654_06575</name>
</gene>
<comment type="caution">
    <text evidence="24">The sequence shown here is derived from an EMBL/GenBank/DDBJ whole genome shotgun (WGS) entry which is preliminary data.</text>
</comment>
<dbReference type="NCBIfam" id="TIGR01357">
    <property type="entry name" value="aroB"/>
    <property type="match status" value="1"/>
</dbReference>
<comment type="function">
    <text evidence="4 21">Catalyzes the conversion of 3-deoxy-D-arabino-heptulosonate 7-phosphate (DAHP) to dehydroquinate (DHQ).</text>
</comment>
<dbReference type="HAMAP" id="MF_00109">
    <property type="entry name" value="Shikimate_kinase"/>
    <property type="match status" value="1"/>
</dbReference>
<evidence type="ECO:0000313" key="24">
    <source>
        <dbReference type="EMBL" id="MTV30657.1"/>
    </source>
</evidence>
<protein>
    <recommendedName>
        <fullName evidence="20 21">Multifunctional fusion protein</fullName>
    </recommendedName>
    <domain>
        <recommendedName>
            <fullName evidence="20">Shikimate kinase</fullName>
            <shortName evidence="20">SK</shortName>
            <ecNumber evidence="20">2.7.1.71</ecNumber>
        </recommendedName>
    </domain>
    <domain>
        <recommendedName>
            <fullName evidence="21">3-dehydroquinate synthase</fullName>
            <shortName evidence="21">DHQS</shortName>
            <ecNumber evidence="21">4.2.3.4</ecNumber>
        </recommendedName>
    </domain>
</protein>
<feature type="binding site" evidence="20">
    <location>
        <position position="85"/>
    </location>
    <ligand>
        <name>substrate</name>
    </ligand>
</feature>
<dbReference type="Pfam" id="PF24621">
    <property type="entry name" value="DHQS_C"/>
    <property type="match status" value="1"/>
</dbReference>